<dbReference type="PIRSF" id="PIRSF005902">
    <property type="entry name" value="DNase_TatD"/>
    <property type="match status" value="1"/>
</dbReference>
<dbReference type="PROSITE" id="PS01091">
    <property type="entry name" value="TATD_3"/>
    <property type="match status" value="1"/>
</dbReference>
<keyword evidence="2" id="KW-0540">Nuclease</keyword>
<keyword evidence="4" id="KW-0378">Hydrolase</keyword>
<dbReference type="PANTHER" id="PTHR10060">
    <property type="entry name" value="TATD FAMILY DEOXYRIBONUCLEASE"/>
    <property type="match status" value="1"/>
</dbReference>
<dbReference type="GO" id="GO:0046872">
    <property type="term" value="F:metal ion binding"/>
    <property type="evidence" value="ECO:0007669"/>
    <property type="project" value="UniProtKB-KW"/>
</dbReference>
<dbReference type="SUPFAM" id="SSF51556">
    <property type="entry name" value="Metallo-dependent hydrolases"/>
    <property type="match status" value="1"/>
</dbReference>
<evidence type="ECO:0000313" key="6">
    <source>
        <dbReference type="EMBL" id="BEI91772.1"/>
    </source>
</evidence>
<name>A0AA48QW35_9TREE</name>
<evidence type="ECO:0000256" key="3">
    <source>
        <dbReference type="ARBA" id="ARBA00022723"/>
    </source>
</evidence>
<proteinExistence type="inferred from homology"/>
<gene>
    <name evidence="6" type="primary">pi038</name>
    <name evidence="6" type="ORF">CcaverHIS019_0405920</name>
</gene>
<feature type="binding site" evidence="5">
    <location>
        <position position="181"/>
    </location>
    <ligand>
        <name>a divalent metal cation</name>
        <dbReference type="ChEBI" id="CHEBI:60240"/>
        <label>2</label>
    </ligand>
</feature>
<comment type="similarity">
    <text evidence="1">Belongs to the metallo-dependent hydrolases superfamily. TatD-type hydrolase family.</text>
</comment>
<sequence>MQFADIAVNLGDGMFQGKYHGKQRHPGDLPAVLERAREAGVTRQLLTGTSLRESRIVLKYAQQYNFHSTAGCHPTSTTEIDKHAGGEDAYFGELEELISTDRGEGGSKRIISIGEVGLDYDRLKFAPRETQLKHLPRLLLLSKKFGLPLFLHDRHPEAHADLVRILKEVGFGPDWPGGVAHSFTGTIDEMKELVDMGLYIGINGCSLKTQENVDVVKAIPLDRLLLETDAPWCSVTTSHASYKHLPKDLVVVEKVKPEKFVEGKGVKGRNEPAEVVVIAHIVASIRGEPLEKVASAAFDNTMRLFYPGEVKNLKESPLW</sequence>
<dbReference type="InterPro" id="IPR050891">
    <property type="entry name" value="TatD-type_Hydrolase"/>
</dbReference>
<dbReference type="Proteomes" id="UP001233271">
    <property type="component" value="Chromosome 4"/>
</dbReference>
<evidence type="ECO:0000256" key="2">
    <source>
        <dbReference type="ARBA" id="ARBA00022722"/>
    </source>
</evidence>
<dbReference type="InterPro" id="IPR032466">
    <property type="entry name" value="Metal_Hydrolase"/>
</dbReference>
<dbReference type="Gene3D" id="3.20.20.140">
    <property type="entry name" value="Metal-dependent hydrolases"/>
    <property type="match status" value="1"/>
</dbReference>
<feature type="binding site" evidence="5">
    <location>
        <position position="229"/>
    </location>
    <ligand>
        <name>a divalent metal cation</name>
        <dbReference type="ChEBI" id="CHEBI:60240"/>
        <label>1</label>
    </ligand>
</feature>
<keyword evidence="3 5" id="KW-0479">Metal-binding</keyword>
<dbReference type="EMBL" id="AP028215">
    <property type="protein sequence ID" value="BEI91772.1"/>
    <property type="molecule type" value="Genomic_DNA"/>
</dbReference>
<dbReference type="GeneID" id="85495642"/>
<evidence type="ECO:0000256" key="4">
    <source>
        <dbReference type="ARBA" id="ARBA00022801"/>
    </source>
</evidence>
<evidence type="ECO:0000313" key="7">
    <source>
        <dbReference type="Proteomes" id="UP001233271"/>
    </source>
</evidence>
<dbReference type="RefSeq" id="XP_060457037.1">
    <property type="nucleotide sequence ID" value="XM_060600443.1"/>
</dbReference>
<evidence type="ECO:0000256" key="1">
    <source>
        <dbReference type="ARBA" id="ARBA00009275"/>
    </source>
</evidence>
<evidence type="ECO:0008006" key="8">
    <source>
        <dbReference type="Google" id="ProtNLM"/>
    </source>
</evidence>
<keyword evidence="7" id="KW-1185">Reference proteome</keyword>
<dbReference type="GO" id="GO:0008296">
    <property type="term" value="F:3'-5'-DNA exonuclease activity"/>
    <property type="evidence" value="ECO:0007669"/>
    <property type="project" value="TreeGrafter"/>
</dbReference>
<reference evidence="6" key="1">
    <citation type="journal article" date="2023" name="BMC Genomics">
        <title>Chromosome-level genome assemblies of Cutaneotrichosporon spp. (Trichosporonales, Basidiomycota) reveal imbalanced evolution between nucleotide sequences and chromosome synteny.</title>
        <authorList>
            <person name="Kobayashi Y."/>
            <person name="Kayamori A."/>
            <person name="Aoki K."/>
            <person name="Shiwa Y."/>
            <person name="Matsutani M."/>
            <person name="Fujita N."/>
            <person name="Sugita T."/>
            <person name="Iwasaki W."/>
            <person name="Tanaka N."/>
            <person name="Takashima M."/>
        </authorList>
    </citation>
    <scope>NUCLEOTIDE SEQUENCE</scope>
    <source>
        <strain evidence="6">HIS019</strain>
    </source>
</reference>
<dbReference type="KEGG" id="ccac:CcaHIS019_0405920"/>
<dbReference type="GO" id="GO:0005829">
    <property type="term" value="C:cytosol"/>
    <property type="evidence" value="ECO:0007669"/>
    <property type="project" value="TreeGrafter"/>
</dbReference>
<dbReference type="InterPro" id="IPR001130">
    <property type="entry name" value="TatD-like"/>
</dbReference>
<dbReference type="AlphaFoldDB" id="A0AA48QW35"/>
<organism evidence="6 7">
    <name type="scientific">Cutaneotrichosporon cavernicola</name>
    <dbReference type="NCBI Taxonomy" id="279322"/>
    <lineage>
        <taxon>Eukaryota</taxon>
        <taxon>Fungi</taxon>
        <taxon>Dikarya</taxon>
        <taxon>Basidiomycota</taxon>
        <taxon>Agaricomycotina</taxon>
        <taxon>Tremellomycetes</taxon>
        <taxon>Trichosporonales</taxon>
        <taxon>Trichosporonaceae</taxon>
        <taxon>Cutaneotrichosporon</taxon>
    </lineage>
</organism>
<feature type="binding site" evidence="5">
    <location>
        <position position="152"/>
    </location>
    <ligand>
        <name>a divalent metal cation</name>
        <dbReference type="ChEBI" id="CHEBI:60240"/>
        <label>2</label>
    </ligand>
</feature>
<dbReference type="PANTHER" id="PTHR10060:SF15">
    <property type="entry name" value="DEOXYRIBONUCLEASE TATDN1"/>
    <property type="match status" value="1"/>
</dbReference>
<protein>
    <recommendedName>
        <fullName evidence="8">Mg-dependent DNase</fullName>
    </recommendedName>
</protein>
<dbReference type="InterPro" id="IPR018228">
    <property type="entry name" value="DNase_TatD-rel_CS"/>
</dbReference>
<dbReference type="CDD" id="cd01310">
    <property type="entry name" value="TatD_DNAse"/>
    <property type="match status" value="1"/>
</dbReference>
<accession>A0AA48QW35</accession>
<dbReference type="Pfam" id="PF01026">
    <property type="entry name" value="TatD_DNase"/>
    <property type="match status" value="1"/>
</dbReference>
<evidence type="ECO:0000256" key="5">
    <source>
        <dbReference type="PIRSR" id="PIRSR005902-1"/>
    </source>
</evidence>
<feature type="binding site" evidence="5">
    <location>
        <position position="115"/>
    </location>
    <ligand>
        <name>a divalent metal cation</name>
        <dbReference type="ChEBI" id="CHEBI:60240"/>
        <label>1</label>
    </ligand>
</feature>